<dbReference type="Pfam" id="PF20049">
    <property type="entry name" value="DUF6451"/>
    <property type="match status" value="1"/>
</dbReference>
<keyword evidence="2" id="KW-1185">Reference proteome</keyword>
<accession>A0A183MI19</accession>
<dbReference type="AlphaFoldDB" id="A0A183MI19"/>
<proteinExistence type="predicted"/>
<dbReference type="InterPro" id="IPR045609">
    <property type="entry name" value="DUF6451"/>
</dbReference>
<dbReference type="Proteomes" id="UP000277204">
    <property type="component" value="Unassembled WGS sequence"/>
</dbReference>
<organism evidence="1 2">
    <name type="scientific">Schistosoma margrebowiei</name>
    <dbReference type="NCBI Taxonomy" id="48269"/>
    <lineage>
        <taxon>Eukaryota</taxon>
        <taxon>Metazoa</taxon>
        <taxon>Spiralia</taxon>
        <taxon>Lophotrochozoa</taxon>
        <taxon>Platyhelminthes</taxon>
        <taxon>Trematoda</taxon>
        <taxon>Digenea</taxon>
        <taxon>Strigeidida</taxon>
        <taxon>Schistosomatoidea</taxon>
        <taxon>Schistosomatidae</taxon>
        <taxon>Schistosoma</taxon>
    </lineage>
</organism>
<evidence type="ECO:0000313" key="1">
    <source>
        <dbReference type="EMBL" id="VDP18938.1"/>
    </source>
</evidence>
<dbReference type="EMBL" id="UZAI01016983">
    <property type="protein sequence ID" value="VDP18938.1"/>
    <property type="molecule type" value="Genomic_DNA"/>
</dbReference>
<dbReference type="PANTHER" id="PTHR47027:SF25">
    <property type="entry name" value="REVERSE TRANSCRIPTASE DOMAIN-CONTAINING PROTEIN"/>
    <property type="match status" value="1"/>
</dbReference>
<name>A0A183MI19_9TREM</name>
<gene>
    <name evidence="1" type="ORF">SMRZ_LOCUS15694</name>
</gene>
<evidence type="ECO:0000313" key="2">
    <source>
        <dbReference type="Proteomes" id="UP000277204"/>
    </source>
</evidence>
<reference evidence="1 2" key="1">
    <citation type="submission" date="2018-11" db="EMBL/GenBank/DDBJ databases">
        <authorList>
            <consortium name="Pathogen Informatics"/>
        </authorList>
    </citation>
    <scope>NUCLEOTIDE SEQUENCE [LARGE SCALE GENOMIC DNA]</scope>
    <source>
        <strain evidence="1 2">Zambia</strain>
    </source>
</reference>
<sequence length="162" mass="18301">MKTTSVAAAFTLVGLKIHKGKRKIPKHNTENINLTTLGGEALEKVDSFTNLGSIVDKQGGSDADVKTRTGKARTALLQLRNIWNSKQMSTNIKVRILRTVLLYGAQTWKITTTIIRKVQVFINNFLRKILNIHWPDTISNSLLCERTSQLRAEEAVNKRCWK</sequence>
<protein>
    <submittedName>
        <fullName evidence="1">Uncharacterized protein</fullName>
    </submittedName>
</protein>
<dbReference type="PANTHER" id="PTHR47027">
    <property type="entry name" value="REVERSE TRANSCRIPTASE DOMAIN-CONTAINING PROTEIN"/>
    <property type="match status" value="1"/>
</dbReference>